<comment type="caution">
    <text evidence="1">The sequence shown here is derived from an EMBL/GenBank/DDBJ whole genome shotgun (WGS) entry which is preliminary data.</text>
</comment>
<keyword evidence="2" id="KW-1185">Reference proteome</keyword>
<dbReference type="AlphaFoldDB" id="A0A392RXS4"/>
<sequence length="103" mass="11880">MKNGRVVVVIVLVGFERFLRFREEEGMVVILGLRCRDCCDGGDSVGGVLEILETVKEEEGMKGKRVKKEKVFVPLRRNEEKESEAEMVVNWVQKQERVFSLCF</sequence>
<evidence type="ECO:0000313" key="2">
    <source>
        <dbReference type="Proteomes" id="UP000265520"/>
    </source>
</evidence>
<name>A0A392RXS4_9FABA</name>
<protein>
    <submittedName>
        <fullName evidence="1">Uncharacterized protein</fullName>
    </submittedName>
</protein>
<proteinExistence type="predicted"/>
<dbReference type="EMBL" id="LXQA010292127">
    <property type="protein sequence ID" value="MCI41423.1"/>
    <property type="molecule type" value="Genomic_DNA"/>
</dbReference>
<organism evidence="1 2">
    <name type="scientific">Trifolium medium</name>
    <dbReference type="NCBI Taxonomy" id="97028"/>
    <lineage>
        <taxon>Eukaryota</taxon>
        <taxon>Viridiplantae</taxon>
        <taxon>Streptophyta</taxon>
        <taxon>Embryophyta</taxon>
        <taxon>Tracheophyta</taxon>
        <taxon>Spermatophyta</taxon>
        <taxon>Magnoliopsida</taxon>
        <taxon>eudicotyledons</taxon>
        <taxon>Gunneridae</taxon>
        <taxon>Pentapetalae</taxon>
        <taxon>rosids</taxon>
        <taxon>fabids</taxon>
        <taxon>Fabales</taxon>
        <taxon>Fabaceae</taxon>
        <taxon>Papilionoideae</taxon>
        <taxon>50 kb inversion clade</taxon>
        <taxon>NPAAA clade</taxon>
        <taxon>Hologalegina</taxon>
        <taxon>IRL clade</taxon>
        <taxon>Trifolieae</taxon>
        <taxon>Trifolium</taxon>
    </lineage>
</organism>
<dbReference type="Proteomes" id="UP000265520">
    <property type="component" value="Unassembled WGS sequence"/>
</dbReference>
<evidence type="ECO:0000313" key="1">
    <source>
        <dbReference type="EMBL" id="MCI41423.1"/>
    </source>
</evidence>
<accession>A0A392RXS4</accession>
<feature type="non-terminal residue" evidence="1">
    <location>
        <position position="103"/>
    </location>
</feature>
<reference evidence="1 2" key="1">
    <citation type="journal article" date="2018" name="Front. Plant Sci.">
        <title>Red Clover (Trifolium pratense) and Zigzag Clover (T. medium) - A Picture of Genomic Similarities and Differences.</title>
        <authorList>
            <person name="Dluhosova J."/>
            <person name="Istvanek J."/>
            <person name="Nedelnik J."/>
            <person name="Repkova J."/>
        </authorList>
    </citation>
    <scope>NUCLEOTIDE SEQUENCE [LARGE SCALE GENOMIC DNA]</scope>
    <source>
        <strain evidence="2">cv. 10/8</strain>
        <tissue evidence="1">Leaf</tissue>
    </source>
</reference>